<keyword evidence="2" id="KW-0964">Secreted</keyword>
<dbReference type="Pfam" id="PF01382">
    <property type="entry name" value="Avidin"/>
    <property type="match status" value="1"/>
</dbReference>
<evidence type="ECO:0000256" key="1">
    <source>
        <dbReference type="ARBA" id="ARBA00004613"/>
    </source>
</evidence>
<protein>
    <submittedName>
        <fullName evidence="4">Uncharacterized protein</fullName>
    </submittedName>
</protein>
<dbReference type="GO" id="GO:0005576">
    <property type="term" value="C:extracellular region"/>
    <property type="evidence" value="ECO:0007669"/>
    <property type="project" value="UniProtKB-SubCell"/>
</dbReference>
<evidence type="ECO:0000313" key="5">
    <source>
        <dbReference type="Proteomes" id="UP000887013"/>
    </source>
</evidence>
<name>A0A8X6PFM0_NEPPI</name>
<evidence type="ECO:0000256" key="2">
    <source>
        <dbReference type="ARBA" id="ARBA00022525"/>
    </source>
</evidence>
<dbReference type="AlphaFoldDB" id="A0A8X6PFM0"/>
<comment type="subcellular location">
    <subcellularLocation>
        <location evidence="1">Secreted</location>
    </subcellularLocation>
</comment>
<gene>
    <name evidence="4" type="primary">AVEN_205129_1</name>
    <name evidence="4" type="ORF">NPIL_681451</name>
</gene>
<dbReference type="Gene3D" id="2.40.128.30">
    <property type="entry name" value="Avidin-like"/>
    <property type="match status" value="1"/>
</dbReference>
<proteinExistence type="predicted"/>
<dbReference type="SUPFAM" id="SSF50876">
    <property type="entry name" value="Avidin/streptavidin"/>
    <property type="match status" value="1"/>
</dbReference>
<dbReference type="InterPro" id="IPR005468">
    <property type="entry name" value="Avidin/str"/>
</dbReference>
<dbReference type="InterPro" id="IPR036896">
    <property type="entry name" value="Avidin-like_sf"/>
</dbReference>
<reference evidence="4" key="1">
    <citation type="submission" date="2020-08" db="EMBL/GenBank/DDBJ databases">
        <title>Multicomponent nature underlies the extraordinary mechanical properties of spider dragline silk.</title>
        <authorList>
            <person name="Kono N."/>
            <person name="Nakamura H."/>
            <person name="Mori M."/>
            <person name="Yoshida Y."/>
            <person name="Ohtoshi R."/>
            <person name="Malay A.D."/>
            <person name="Moran D.A.P."/>
            <person name="Tomita M."/>
            <person name="Numata K."/>
            <person name="Arakawa K."/>
        </authorList>
    </citation>
    <scope>NUCLEOTIDE SEQUENCE</scope>
</reference>
<comment type="caution">
    <text evidence="4">The sequence shown here is derived from an EMBL/GenBank/DDBJ whole genome shotgun (WGS) entry which is preliminary data.</text>
</comment>
<accession>A0A8X6PFM0</accession>
<keyword evidence="3" id="KW-0732">Signal</keyword>
<evidence type="ECO:0000256" key="3">
    <source>
        <dbReference type="ARBA" id="ARBA00022729"/>
    </source>
</evidence>
<dbReference type="PANTHER" id="PTHR34399">
    <property type="entry name" value="AVIDIN-RELATED"/>
    <property type="match status" value="1"/>
</dbReference>
<organism evidence="4 5">
    <name type="scientific">Nephila pilipes</name>
    <name type="common">Giant wood spider</name>
    <name type="synonym">Nephila maculata</name>
    <dbReference type="NCBI Taxonomy" id="299642"/>
    <lineage>
        <taxon>Eukaryota</taxon>
        <taxon>Metazoa</taxon>
        <taxon>Ecdysozoa</taxon>
        <taxon>Arthropoda</taxon>
        <taxon>Chelicerata</taxon>
        <taxon>Arachnida</taxon>
        <taxon>Araneae</taxon>
        <taxon>Araneomorphae</taxon>
        <taxon>Entelegynae</taxon>
        <taxon>Araneoidea</taxon>
        <taxon>Nephilidae</taxon>
        <taxon>Nephila</taxon>
    </lineage>
</organism>
<keyword evidence="5" id="KW-1185">Reference proteome</keyword>
<evidence type="ECO:0000313" key="4">
    <source>
        <dbReference type="EMBL" id="GFT61860.1"/>
    </source>
</evidence>
<dbReference type="PROSITE" id="PS51326">
    <property type="entry name" value="AVIDIN_2"/>
    <property type="match status" value="1"/>
</dbReference>
<dbReference type="EMBL" id="BMAW01067892">
    <property type="protein sequence ID" value="GFT61860.1"/>
    <property type="molecule type" value="Genomic_DNA"/>
</dbReference>
<sequence>MPVDDGALISFSVLFNRGKSLTTWVGQCMVCDGEEVLFTTWSLRNHFSKPVDRWMSMRIHQDTFKRVDGDFTAIPYHLRVPFIKYHVTKFESNRTSVPEGRRCVALRSPSLKGNSFSLLTLNLKT</sequence>
<dbReference type="OrthoDB" id="2821340at2759"/>
<dbReference type="InterPro" id="IPR051764">
    <property type="entry name" value="Avidin/Streptavidin-rel"/>
</dbReference>
<dbReference type="GO" id="GO:0009374">
    <property type="term" value="F:biotin binding"/>
    <property type="evidence" value="ECO:0007669"/>
    <property type="project" value="InterPro"/>
</dbReference>
<dbReference type="Proteomes" id="UP000887013">
    <property type="component" value="Unassembled WGS sequence"/>
</dbReference>